<dbReference type="SUPFAM" id="SSF49303">
    <property type="entry name" value="beta-Galactosidase/glucuronidase domain"/>
    <property type="match status" value="1"/>
</dbReference>
<dbReference type="Gene3D" id="3.20.20.80">
    <property type="entry name" value="Glycosidases"/>
    <property type="match status" value="1"/>
</dbReference>
<dbReference type="InterPro" id="IPR013783">
    <property type="entry name" value="Ig-like_fold"/>
</dbReference>
<reference evidence="8 9" key="1">
    <citation type="journal article" date="2014" name="Appl. Environ. Microbiol.">
        <title>Genomic encyclopedia of type strains of the genus Bifidobacterium.</title>
        <authorList>
            <person name="Milani C."/>
            <person name="Lugli G.A."/>
            <person name="Duranti S."/>
            <person name="Turroni F."/>
            <person name="Bottacini F."/>
            <person name="Mangifesta M."/>
            <person name="Sanchez B."/>
            <person name="Viappiani A."/>
            <person name="Mancabelli L."/>
            <person name="Taminiau B."/>
            <person name="Delcenserie V."/>
            <person name="Barrangou R."/>
            <person name="Margolles A."/>
            <person name="van Sinderen D."/>
            <person name="Ventura M."/>
        </authorList>
    </citation>
    <scope>NUCLEOTIDE SEQUENCE [LARGE SCALE GENOMIC DNA]</scope>
    <source>
        <strain evidence="8 9">DSM 19703</strain>
    </source>
</reference>
<evidence type="ECO:0000256" key="3">
    <source>
        <dbReference type="ARBA" id="ARBA00012754"/>
    </source>
</evidence>
<dbReference type="InterPro" id="IPR050887">
    <property type="entry name" value="Beta-mannosidase_GH2"/>
</dbReference>
<dbReference type="SUPFAM" id="SSF49785">
    <property type="entry name" value="Galactose-binding domain-like"/>
    <property type="match status" value="1"/>
</dbReference>
<dbReference type="EC" id="3.2.1.25" evidence="3"/>
<dbReference type="eggNOG" id="COG3250">
    <property type="taxonomic scope" value="Bacteria"/>
</dbReference>
<dbReference type="GO" id="GO:0005975">
    <property type="term" value="P:carbohydrate metabolic process"/>
    <property type="evidence" value="ECO:0007669"/>
    <property type="project" value="InterPro"/>
</dbReference>
<feature type="domain" description="Beta-mannosidase-like galactose-binding" evidence="7">
    <location>
        <begin position="41"/>
        <end position="194"/>
    </location>
</feature>
<evidence type="ECO:0000256" key="1">
    <source>
        <dbReference type="ARBA" id="ARBA00000829"/>
    </source>
</evidence>
<dbReference type="Proteomes" id="UP000028730">
    <property type="component" value="Unassembled WGS sequence"/>
</dbReference>
<dbReference type="InterPro" id="IPR006102">
    <property type="entry name" value="Ig-like_GH2"/>
</dbReference>
<accession>A0A080N4R1</accession>
<evidence type="ECO:0000313" key="8">
    <source>
        <dbReference type="EMBL" id="KFF31635.1"/>
    </source>
</evidence>
<dbReference type="InterPro" id="IPR054593">
    <property type="entry name" value="Beta-mannosidase-like_N2"/>
</dbReference>
<dbReference type="EMBL" id="ATLK01000001">
    <property type="protein sequence ID" value="KFF31635.1"/>
    <property type="molecule type" value="Genomic_DNA"/>
</dbReference>
<dbReference type="Pfam" id="PF22666">
    <property type="entry name" value="Glyco_hydro_2_N2"/>
    <property type="match status" value="1"/>
</dbReference>
<keyword evidence="9" id="KW-1185">Reference proteome</keyword>
<dbReference type="InterPro" id="IPR036156">
    <property type="entry name" value="Beta-gal/glucu_dom_sf"/>
</dbReference>
<evidence type="ECO:0000259" key="6">
    <source>
        <dbReference type="Pfam" id="PF00703"/>
    </source>
</evidence>
<dbReference type="InterPro" id="IPR017853">
    <property type="entry name" value="GH"/>
</dbReference>
<dbReference type="GO" id="GO:0006516">
    <property type="term" value="P:glycoprotein catabolic process"/>
    <property type="evidence" value="ECO:0007669"/>
    <property type="project" value="TreeGrafter"/>
</dbReference>
<dbReference type="Pfam" id="PF00703">
    <property type="entry name" value="Glyco_hydro_2"/>
    <property type="match status" value="1"/>
</dbReference>
<dbReference type="Gene3D" id="2.60.120.260">
    <property type="entry name" value="Galactose-binding domain-like"/>
    <property type="match status" value="1"/>
</dbReference>
<dbReference type="Gene3D" id="2.60.40.10">
    <property type="entry name" value="Immunoglobulins"/>
    <property type="match status" value="1"/>
</dbReference>
<comment type="catalytic activity">
    <reaction evidence="1">
        <text>Hydrolysis of terminal, non-reducing beta-D-mannose residues in beta-D-mannosides.</text>
        <dbReference type="EC" id="3.2.1.25"/>
    </reaction>
</comment>
<gene>
    <name evidence="8" type="ORF">BBOMB_1021</name>
</gene>
<sequence length="912" mass="102800">MKRVLNRYGHNFTPLQCRWTLTALNPQAAPERLRQTLAVGVVATVPGEATTCLLKQGLIPDPFDGDNESSQQWIGDVDWRYSGHFIWHDDGHSRHDLVAYGLDTVADVMLNGSPVGNACDYYRTHRWDIAPLLVEGDNCIQIDFKSPVRESDRLEQQRGYYPHTEHHAFNQLRKPSYQFGWDWGIDAANAGIWRPIGMDSWSDARLKGVCPLVDVDAQGTGILTTTVEVERAGTGRVMNPAEANEGQAPIEVTVAIKGQGCEVSASSLLDPGRTSATVVLRVPEVELWWPRGYGDQPLYDVHVELNRPDGLREGRGKTDAWDGRVGFRTVRLDNAADEHGRPFQIYVNETPVHARGYNWVPVDVFPSRIGTESYLSRFDDLVQSNSNMVRVWGGGIYEADLFYDLADELGIMVWQDFMLACAAYPEDAQTKAQIEAEAEEQISRLCPHPSLVVWNGSNENYVAYAQWAGYKQALRDDSLQPNAYGYGERGWGDYYYSTLFPNLLSRLDPTRVYLPSSPMSFTPFTDANLDTDGTMHIWDVWNRKDYREYGDYKPRFADEFGYQAPPAWSTLTRVVHDEPADVFGPQMLTHQKASQGNYKLAKGMRSHLTEGVFDDVSRDKNGHRDWLIESDRWADLEDWHWACQLQQAQAVRYGVEHMRSLEPLNAGLLIWQLNDDWPVVSWAAVDYYGHRKPLWYASRDVFAPRFATIQPRVSDEALATLSWEGGPVKPDHLSLILLNDTCDSFDGRCEIERIAFNGRVLASQRESLCIEPLSRCSVRLDESVANFTDARQELIAVRFDDESSQGRCGFARVIYNPCEVIDQRLSPRPYEATAVAAPGGYELTITATSYVRDLFCMSDKVDPRSTVDSGMVSLLPGESRVWSISSDAVVNPAEFTAARVLRSANDLQSCAH</sequence>
<dbReference type="STRING" id="1341695.BBOMB_1021"/>
<keyword evidence="4 8" id="KW-0378">Hydrolase</keyword>
<dbReference type="FunFam" id="3.20.20.80:FF:000050">
    <property type="entry name" value="Beta-mannosidase B"/>
    <property type="match status" value="1"/>
</dbReference>
<dbReference type="OrthoDB" id="9758603at2"/>
<comment type="caution">
    <text evidence="8">The sequence shown here is derived from an EMBL/GenBank/DDBJ whole genome shotgun (WGS) entry which is preliminary data.</text>
</comment>
<keyword evidence="5 8" id="KW-0326">Glycosidase</keyword>
<dbReference type="AlphaFoldDB" id="A0A080N4R1"/>
<dbReference type="SUPFAM" id="SSF51445">
    <property type="entry name" value="(Trans)glycosidases"/>
    <property type="match status" value="1"/>
</dbReference>
<name>A0A080N4R1_9BIFI</name>
<dbReference type="PANTHER" id="PTHR43730:SF1">
    <property type="entry name" value="BETA-MANNOSIDASE"/>
    <property type="match status" value="1"/>
</dbReference>
<protein>
    <recommendedName>
        <fullName evidence="3">beta-mannosidase</fullName>
        <ecNumber evidence="3">3.2.1.25</ecNumber>
    </recommendedName>
</protein>
<evidence type="ECO:0000259" key="7">
    <source>
        <dbReference type="Pfam" id="PF22666"/>
    </source>
</evidence>
<evidence type="ECO:0000313" key="9">
    <source>
        <dbReference type="Proteomes" id="UP000028730"/>
    </source>
</evidence>
<evidence type="ECO:0000256" key="4">
    <source>
        <dbReference type="ARBA" id="ARBA00022801"/>
    </source>
</evidence>
<dbReference type="GO" id="GO:0004567">
    <property type="term" value="F:beta-mannosidase activity"/>
    <property type="evidence" value="ECO:0007669"/>
    <property type="project" value="UniProtKB-EC"/>
</dbReference>
<proteinExistence type="inferred from homology"/>
<feature type="domain" description="Glycoside hydrolase family 2 immunoglobulin-like beta-sandwich" evidence="6">
    <location>
        <begin position="242"/>
        <end position="328"/>
    </location>
</feature>
<dbReference type="RefSeq" id="WP_044088067.1">
    <property type="nucleotide sequence ID" value="NZ_ATLK01000001.1"/>
</dbReference>
<organism evidence="8 9">
    <name type="scientific">Bifidobacterium bombi DSM 19703</name>
    <dbReference type="NCBI Taxonomy" id="1341695"/>
    <lineage>
        <taxon>Bacteria</taxon>
        <taxon>Bacillati</taxon>
        <taxon>Actinomycetota</taxon>
        <taxon>Actinomycetes</taxon>
        <taxon>Bifidobacteriales</taxon>
        <taxon>Bifidobacteriaceae</taxon>
        <taxon>Bifidobacterium</taxon>
    </lineage>
</organism>
<evidence type="ECO:0000256" key="2">
    <source>
        <dbReference type="ARBA" id="ARBA00007401"/>
    </source>
</evidence>
<dbReference type="InterPro" id="IPR008979">
    <property type="entry name" value="Galactose-bd-like_sf"/>
</dbReference>
<evidence type="ECO:0000256" key="5">
    <source>
        <dbReference type="ARBA" id="ARBA00023295"/>
    </source>
</evidence>
<dbReference type="PANTHER" id="PTHR43730">
    <property type="entry name" value="BETA-MANNOSIDASE"/>
    <property type="match status" value="1"/>
</dbReference>
<comment type="similarity">
    <text evidence="2">Belongs to the glycosyl hydrolase 2 family.</text>
</comment>